<dbReference type="Proteomes" id="UP000307720">
    <property type="component" value="Unassembled WGS sequence"/>
</dbReference>
<gene>
    <name evidence="1" type="ORF">E5357_07230</name>
</gene>
<protein>
    <submittedName>
        <fullName evidence="1">XRE family transcriptional regulator</fullName>
    </submittedName>
</protein>
<sequence>MDFGQRLLQLLYHHGISQKQLALELKIAPTTLNGYVNNRREPDYKILKEIANFFNVSTDYLLGNQPSVTIEPPALSKHEVWLLHYYRQLNPDQKDAVDDLLKVMQKQKNTK</sequence>
<accession>A0AC61QZJ8</accession>
<evidence type="ECO:0000313" key="2">
    <source>
        <dbReference type="Proteomes" id="UP000307720"/>
    </source>
</evidence>
<comment type="caution">
    <text evidence="1">The sequence shown here is derived from an EMBL/GenBank/DDBJ whole genome shotgun (WGS) entry which is preliminary data.</text>
</comment>
<dbReference type="EMBL" id="SRZB01000012">
    <property type="protein sequence ID" value="TGX98893.1"/>
    <property type="molecule type" value="Genomic_DNA"/>
</dbReference>
<reference evidence="1" key="1">
    <citation type="submission" date="2019-04" db="EMBL/GenBank/DDBJ databases">
        <title>Microbes associate with the intestines of laboratory mice.</title>
        <authorList>
            <person name="Navarre W."/>
            <person name="Wong E."/>
            <person name="Huang K."/>
            <person name="Tropini C."/>
            <person name="Ng K."/>
            <person name="Yu B."/>
        </authorList>
    </citation>
    <scope>NUCLEOTIDE SEQUENCE</scope>
    <source>
        <strain evidence="1">NM72_1-8</strain>
    </source>
</reference>
<name>A0AC61QZJ8_9FIRM</name>
<keyword evidence="2" id="KW-1185">Reference proteome</keyword>
<proteinExistence type="predicted"/>
<organism evidence="1 2">
    <name type="scientific">Hominisplanchenecus murintestinalis</name>
    <dbReference type="NCBI Taxonomy" id="2941517"/>
    <lineage>
        <taxon>Bacteria</taxon>
        <taxon>Bacillati</taxon>
        <taxon>Bacillota</taxon>
        <taxon>Clostridia</taxon>
        <taxon>Lachnospirales</taxon>
        <taxon>Lachnospiraceae</taxon>
        <taxon>Hominisplanchenecus</taxon>
    </lineage>
</organism>
<evidence type="ECO:0000313" key="1">
    <source>
        <dbReference type="EMBL" id="TGX98893.1"/>
    </source>
</evidence>